<sequence>MRPQKIADDQLLPALTRVFRTKGYEGASLKELAEVTGLKKASLYHRFPDGKQEMAESVLEYMGQWVTTNIFNILTKEEFPPETRLKHALVQIGKLYDGGKDGCIFRAFSMQAGLDLFQEGIKKGMNDWLNAFKNLGTAMGLSDKIAEENALQSLIDIQGSLILSKGLQDNNIFKNTLKKIENRYG</sequence>
<dbReference type="InterPro" id="IPR009057">
    <property type="entry name" value="Homeodomain-like_sf"/>
</dbReference>
<dbReference type="PROSITE" id="PS50977">
    <property type="entry name" value="HTH_TETR_2"/>
    <property type="match status" value="1"/>
</dbReference>
<keyword evidence="2 4" id="KW-0238">DNA-binding</keyword>
<dbReference type="GO" id="GO:0003677">
    <property type="term" value="F:DNA binding"/>
    <property type="evidence" value="ECO:0007669"/>
    <property type="project" value="UniProtKB-UniRule"/>
</dbReference>
<dbReference type="PANTHER" id="PTHR47506:SF1">
    <property type="entry name" value="HTH-TYPE TRANSCRIPTIONAL REGULATOR YJDC"/>
    <property type="match status" value="1"/>
</dbReference>
<keyword evidence="1" id="KW-0805">Transcription regulation</keyword>
<reference evidence="6 7" key="1">
    <citation type="submission" date="2016-11" db="EMBL/GenBank/DDBJ databases">
        <authorList>
            <person name="Jaros S."/>
            <person name="Januszkiewicz K."/>
            <person name="Wedrychowicz H."/>
        </authorList>
    </citation>
    <scope>NUCLEOTIDE SEQUENCE [LARGE SCALE GENOMIC DNA]</scope>
    <source>
        <strain evidence="6 7">CGMCC 1.12145</strain>
    </source>
</reference>
<evidence type="ECO:0000313" key="7">
    <source>
        <dbReference type="Proteomes" id="UP000182248"/>
    </source>
</evidence>
<feature type="DNA-binding region" description="H-T-H motif" evidence="4">
    <location>
        <begin position="28"/>
        <end position="47"/>
    </location>
</feature>
<keyword evidence="7" id="KW-1185">Reference proteome</keyword>
<dbReference type="OrthoDB" id="9789566at2"/>
<proteinExistence type="predicted"/>
<dbReference type="Proteomes" id="UP000182248">
    <property type="component" value="Unassembled WGS sequence"/>
</dbReference>
<gene>
    <name evidence="6" type="ORF">SAMN02927921_02277</name>
</gene>
<evidence type="ECO:0000256" key="4">
    <source>
        <dbReference type="PROSITE-ProRule" id="PRU00335"/>
    </source>
</evidence>
<evidence type="ECO:0000256" key="2">
    <source>
        <dbReference type="ARBA" id="ARBA00023125"/>
    </source>
</evidence>
<dbReference type="AlphaFoldDB" id="A0A1K1Q5E7"/>
<keyword evidence="3" id="KW-0804">Transcription</keyword>
<feature type="domain" description="HTH tetR-type" evidence="5">
    <location>
        <begin position="5"/>
        <end position="65"/>
    </location>
</feature>
<dbReference type="STRING" id="1150368.SAMN02927921_02277"/>
<accession>A0A1K1Q5E7</accession>
<dbReference type="PANTHER" id="PTHR47506">
    <property type="entry name" value="TRANSCRIPTIONAL REGULATORY PROTEIN"/>
    <property type="match status" value="1"/>
</dbReference>
<dbReference type="Gene3D" id="1.10.357.10">
    <property type="entry name" value="Tetracycline Repressor, domain 2"/>
    <property type="match status" value="1"/>
</dbReference>
<organism evidence="6 7">
    <name type="scientific">Sinomicrobium oceani</name>
    <dbReference type="NCBI Taxonomy" id="1150368"/>
    <lineage>
        <taxon>Bacteria</taxon>
        <taxon>Pseudomonadati</taxon>
        <taxon>Bacteroidota</taxon>
        <taxon>Flavobacteriia</taxon>
        <taxon>Flavobacteriales</taxon>
        <taxon>Flavobacteriaceae</taxon>
        <taxon>Sinomicrobium</taxon>
    </lineage>
</organism>
<name>A0A1K1Q5E7_9FLAO</name>
<evidence type="ECO:0000259" key="5">
    <source>
        <dbReference type="PROSITE" id="PS50977"/>
    </source>
</evidence>
<dbReference type="SUPFAM" id="SSF46689">
    <property type="entry name" value="Homeodomain-like"/>
    <property type="match status" value="1"/>
</dbReference>
<evidence type="ECO:0000313" key="6">
    <source>
        <dbReference type="EMBL" id="SFW54972.1"/>
    </source>
</evidence>
<dbReference type="InterPro" id="IPR001647">
    <property type="entry name" value="HTH_TetR"/>
</dbReference>
<dbReference type="RefSeq" id="WP_072317488.1">
    <property type="nucleotide sequence ID" value="NZ_FPJE01000011.1"/>
</dbReference>
<dbReference type="EMBL" id="FPJE01000011">
    <property type="protein sequence ID" value="SFW54972.1"/>
    <property type="molecule type" value="Genomic_DNA"/>
</dbReference>
<evidence type="ECO:0000256" key="1">
    <source>
        <dbReference type="ARBA" id="ARBA00023015"/>
    </source>
</evidence>
<evidence type="ECO:0000256" key="3">
    <source>
        <dbReference type="ARBA" id="ARBA00023163"/>
    </source>
</evidence>
<dbReference type="Pfam" id="PF00440">
    <property type="entry name" value="TetR_N"/>
    <property type="match status" value="1"/>
</dbReference>
<protein>
    <submittedName>
        <fullName evidence="6">Transcriptional regulator, TetR family</fullName>
    </submittedName>
</protein>